<evidence type="ECO:0000256" key="1">
    <source>
        <dbReference type="ARBA" id="ARBA00022670"/>
    </source>
</evidence>
<keyword evidence="1 4" id="KW-0645">Protease</keyword>
<comment type="PTM">
    <text evidence="4">Autoproteolytically processed. The inactive tetrameric zymogen termed p46 autoprocesses to a smaller form termed p41, which is active only during spore germination.</text>
</comment>
<dbReference type="GO" id="GO:0016787">
    <property type="term" value="F:hydrolase activity"/>
    <property type="evidence" value="ECO:0007669"/>
    <property type="project" value="UniProtKB-KW"/>
</dbReference>
<evidence type="ECO:0000313" key="5">
    <source>
        <dbReference type="EMBL" id="MBM6742792.1"/>
    </source>
</evidence>
<dbReference type="EC" id="3.4.24.78" evidence="4"/>
<dbReference type="NCBIfam" id="TIGR01441">
    <property type="entry name" value="GPR"/>
    <property type="match status" value="1"/>
</dbReference>
<dbReference type="RefSeq" id="WP_204863500.1">
    <property type="nucleotide sequence ID" value="NZ_JACJKH010000001.1"/>
</dbReference>
<dbReference type="InterPro" id="IPR023430">
    <property type="entry name" value="Pept_HybD-like_dom_sf"/>
</dbReference>
<evidence type="ECO:0000256" key="4">
    <source>
        <dbReference type="HAMAP-Rule" id="MF_00626"/>
    </source>
</evidence>
<dbReference type="SUPFAM" id="SSF53163">
    <property type="entry name" value="HybD-like"/>
    <property type="match status" value="1"/>
</dbReference>
<dbReference type="Pfam" id="PF03418">
    <property type="entry name" value="Peptidase_A25"/>
    <property type="match status" value="1"/>
</dbReference>
<comment type="similarity">
    <text evidence="4">Belongs to the peptidase A25 family.</text>
</comment>
<keyword evidence="6" id="KW-1185">Reference proteome</keyword>
<sequence>MVEKYSIRTDLALEEKERFEEENVEVQGVVLEEEYDEEREIRTTTVKIKTENGAKTMGKPVGTYITIEAPNLAVPDEGYHREVSVKIAECVEKLLKGKWKKRSKDEDISILMVGLGNREVTPDALGPYVADNLNITRHIVREYGKYAMGEDEVTLVSALVPGVMAQTGMETAEIVRGVVAETKPDVILVVDALAARNSKRLNRTIQIADTGISPGSGVGNHRNAITEDSIGIPVIAIGVPTVVDAATIVNDAMENLMKEMEHSEALKGVGVVLQGYHAAEKYELVRQLISPHLNGMFVTPKDIDDTVKRISFTISEGLNLLFSRNEERGEMTGQAHNHEEKGI</sequence>
<comment type="function">
    <text evidence="4">Initiates the rapid degradation of small, acid-soluble proteins during spore germination.</text>
</comment>
<reference evidence="5 6" key="1">
    <citation type="journal article" date="2021" name="Sci. Rep.">
        <title>The distribution of antibiotic resistance genes in chicken gut microbiota commensals.</title>
        <authorList>
            <person name="Juricova H."/>
            <person name="Matiasovicova J."/>
            <person name="Kubasova T."/>
            <person name="Cejkova D."/>
            <person name="Rychlik I."/>
        </authorList>
    </citation>
    <scope>NUCLEOTIDE SEQUENCE [LARGE SCALE GENOMIC DNA]</scope>
    <source>
        <strain evidence="5 6">An770</strain>
    </source>
</reference>
<keyword evidence="2 4" id="KW-0378">Hydrolase</keyword>
<evidence type="ECO:0000256" key="3">
    <source>
        <dbReference type="ARBA" id="ARBA00023145"/>
    </source>
</evidence>
<dbReference type="InterPro" id="IPR005080">
    <property type="entry name" value="Peptidase_A25"/>
</dbReference>
<dbReference type="HAMAP" id="MF_00626">
    <property type="entry name" value="Germination_prot"/>
    <property type="match status" value="1"/>
</dbReference>
<feature type="propeptide" id="PRO_5044919954" evidence="4">
    <location>
        <begin position="1"/>
        <end position="10"/>
    </location>
</feature>
<proteinExistence type="inferred from homology"/>
<comment type="subunit">
    <text evidence="4">Homotetramer.</text>
</comment>
<evidence type="ECO:0000313" key="6">
    <source>
        <dbReference type="Proteomes" id="UP000775686"/>
    </source>
</evidence>
<dbReference type="PIRSF" id="PIRSF019549">
    <property type="entry name" value="Peptidase_A25"/>
    <property type="match status" value="1"/>
</dbReference>
<dbReference type="EMBL" id="JACJKH010000001">
    <property type="protein sequence ID" value="MBM6742792.1"/>
    <property type="molecule type" value="Genomic_DNA"/>
</dbReference>
<feature type="chain" id="PRO_5044919953" description="Germination protease" evidence="4">
    <location>
        <begin position="11"/>
        <end position="343"/>
    </location>
</feature>
<evidence type="ECO:0000256" key="2">
    <source>
        <dbReference type="ARBA" id="ARBA00022801"/>
    </source>
</evidence>
<dbReference type="Proteomes" id="UP000775686">
    <property type="component" value="Unassembled WGS sequence"/>
</dbReference>
<accession>A0ABS2ECZ7</accession>
<keyword evidence="3 4" id="KW-0865">Zymogen</keyword>
<organism evidence="5 6">
    <name type="scientific">Drancourtella massiliensis</name>
    <dbReference type="NCBI Taxonomy" id="1632013"/>
    <lineage>
        <taxon>Bacteria</taxon>
        <taxon>Bacillati</taxon>
        <taxon>Bacillota</taxon>
        <taxon>Clostridia</taxon>
        <taxon>Eubacteriales</taxon>
        <taxon>Oscillospiraceae</taxon>
        <taxon>Drancourtella</taxon>
    </lineage>
</organism>
<gene>
    <name evidence="4" type="primary">gpr</name>
    <name evidence="5" type="ORF">H6A32_00460</name>
</gene>
<comment type="caution">
    <text evidence="5">The sequence shown here is derived from an EMBL/GenBank/DDBJ whole genome shotgun (WGS) entry which is preliminary data.</text>
</comment>
<protein>
    <recommendedName>
        <fullName evidence="4">Germination protease</fullName>
        <ecNumber evidence="4">3.4.24.78</ecNumber>
    </recommendedName>
    <alternativeName>
        <fullName evidence="4">GPR endopeptidase</fullName>
    </alternativeName>
    <alternativeName>
        <fullName evidence="4">Germination proteinase</fullName>
    </alternativeName>
    <alternativeName>
        <fullName evidence="4">Spore protease</fullName>
    </alternativeName>
</protein>
<dbReference type="Gene3D" id="3.40.50.1450">
    <property type="entry name" value="HybD-like"/>
    <property type="match status" value="1"/>
</dbReference>
<comment type="catalytic activity">
    <reaction evidence="4">
        <text>Endopeptidase action with P4 Glu or Asp, P1 preferably Glu &gt; Asp, P1' hydrophobic and P2' Ala.</text>
        <dbReference type="EC" id="3.4.24.78"/>
    </reaction>
</comment>
<name>A0ABS2ECZ7_9FIRM</name>